<protein>
    <submittedName>
        <fullName evidence="1">Histone deacetylase 15 isoform 2</fullName>
    </submittedName>
</protein>
<comment type="caution">
    <text evidence="1">The sequence shown here is derived from an EMBL/GenBank/DDBJ whole genome shotgun (WGS) entry which is preliminary data.</text>
</comment>
<proteinExistence type="predicted"/>
<sequence length="166" mass="18825">MASEAVQASCVMNGEAKNNQALKRKHLVSDENITARLPKELKIQDMYNDRDAFDDYNEDDSDWEPVQKCIEFMQWFCTNCTMVNLDDVVHYDICGEHNASGILRHGFYASPCSPEVDLIQVESEPSQIDKDLQLEASTSNCLTAVGFDEKMLLHSEFYTDLGSLDE</sequence>
<evidence type="ECO:0000313" key="1">
    <source>
        <dbReference type="EMBL" id="KAE8710699.1"/>
    </source>
</evidence>
<dbReference type="AlphaFoldDB" id="A0A6A3B6P1"/>
<accession>A0A6A3B6P1</accession>
<organism evidence="1 2">
    <name type="scientific">Hibiscus syriacus</name>
    <name type="common">Rose of Sharon</name>
    <dbReference type="NCBI Taxonomy" id="106335"/>
    <lineage>
        <taxon>Eukaryota</taxon>
        <taxon>Viridiplantae</taxon>
        <taxon>Streptophyta</taxon>
        <taxon>Embryophyta</taxon>
        <taxon>Tracheophyta</taxon>
        <taxon>Spermatophyta</taxon>
        <taxon>Magnoliopsida</taxon>
        <taxon>eudicotyledons</taxon>
        <taxon>Gunneridae</taxon>
        <taxon>Pentapetalae</taxon>
        <taxon>rosids</taxon>
        <taxon>malvids</taxon>
        <taxon>Malvales</taxon>
        <taxon>Malvaceae</taxon>
        <taxon>Malvoideae</taxon>
        <taxon>Hibiscus</taxon>
    </lineage>
</organism>
<dbReference type="Proteomes" id="UP000436088">
    <property type="component" value="Unassembled WGS sequence"/>
</dbReference>
<dbReference type="EMBL" id="VEPZ02000927">
    <property type="protein sequence ID" value="KAE8710699.1"/>
    <property type="molecule type" value="Genomic_DNA"/>
</dbReference>
<gene>
    <name evidence="1" type="ORF">F3Y22_tig00110319pilonHSYRG00152</name>
</gene>
<evidence type="ECO:0000313" key="2">
    <source>
        <dbReference type="Proteomes" id="UP000436088"/>
    </source>
</evidence>
<reference evidence="1" key="1">
    <citation type="submission" date="2019-09" db="EMBL/GenBank/DDBJ databases">
        <title>Draft genome information of white flower Hibiscus syriacus.</title>
        <authorList>
            <person name="Kim Y.-M."/>
        </authorList>
    </citation>
    <scope>NUCLEOTIDE SEQUENCE [LARGE SCALE GENOMIC DNA]</scope>
    <source>
        <strain evidence="1">YM2019G1</strain>
    </source>
</reference>
<keyword evidence="2" id="KW-1185">Reference proteome</keyword>
<name>A0A6A3B6P1_HIBSY</name>